<gene>
    <name evidence="2" type="ORF">QBC34DRAFT_389832</name>
</gene>
<feature type="transmembrane region" description="Helical" evidence="1">
    <location>
        <begin position="173"/>
        <end position="194"/>
    </location>
</feature>
<dbReference type="AlphaFoldDB" id="A0AAV9H536"/>
<evidence type="ECO:0000256" key="1">
    <source>
        <dbReference type="SAM" id="Phobius"/>
    </source>
</evidence>
<reference evidence="2" key="1">
    <citation type="journal article" date="2023" name="Mol. Phylogenet. Evol.">
        <title>Genome-scale phylogeny and comparative genomics of the fungal order Sordariales.</title>
        <authorList>
            <person name="Hensen N."/>
            <person name="Bonometti L."/>
            <person name="Westerberg I."/>
            <person name="Brannstrom I.O."/>
            <person name="Guillou S."/>
            <person name="Cros-Aarteil S."/>
            <person name="Calhoun S."/>
            <person name="Haridas S."/>
            <person name="Kuo A."/>
            <person name="Mondo S."/>
            <person name="Pangilinan J."/>
            <person name="Riley R."/>
            <person name="LaButti K."/>
            <person name="Andreopoulos B."/>
            <person name="Lipzen A."/>
            <person name="Chen C."/>
            <person name="Yan M."/>
            <person name="Daum C."/>
            <person name="Ng V."/>
            <person name="Clum A."/>
            <person name="Steindorff A."/>
            <person name="Ohm R.A."/>
            <person name="Martin F."/>
            <person name="Silar P."/>
            <person name="Natvig D.O."/>
            <person name="Lalanne C."/>
            <person name="Gautier V."/>
            <person name="Ament-Velasquez S.L."/>
            <person name="Kruys A."/>
            <person name="Hutchinson M.I."/>
            <person name="Powell A.J."/>
            <person name="Barry K."/>
            <person name="Miller A.N."/>
            <person name="Grigoriev I.V."/>
            <person name="Debuchy R."/>
            <person name="Gladieux P."/>
            <person name="Hiltunen Thoren M."/>
            <person name="Johannesson H."/>
        </authorList>
    </citation>
    <scope>NUCLEOTIDE SEQUENCE</scope>
    <source>
        <strain evidence="2">PSN243</strain>
    </source>
</reference>
<feature type="transmembrane region" description="Helical" evidence="1">
    <location>
        <begin position="122"/>
        <end position="141"/>
    </location>
</feature>
<evidence type="ECO:0000313" key="2">
    <source>
        <dbReference type="EMBL" id="KAK4455399.1"/>
    </source>
</evidence>
<organism evidence="2 3">
    <name type="scientific">Podospora aff. communis PSN243</name>
    <dbReference type="NCBI Taxonomy" id="3040156"/>
    <lineage>
        <taxon>Eukaryota</taxon>
        <taxon>Fungi</taxon>
        <taxon>Dikarya</taxon>
        <taxon>Ascomycota</taxon>
        <taxon>Pezizomycotina</taxon>
        <taxon>Sordariomycetes</taxon>
        <taxon>Sordariomycetidae</taxon>
        <taxon>Sordariales</taxon>
        <taxon>Podosporaceae</taxon>
        <taxon>Podospora</taxon>
    </lineage>
</organism>
<feature type="transmembrane region" description="Helical" evidence="1">
    <location>
        <begin position="65"/>
        <end position="85"/>
    </location>
</feature>
<keyword evidence="1" id="KW-0472">Membrane</keyword>
<keyword evidence="1" id="KW-1133">Transmembrane helix</keyword>
<accession>A0AAV9H536</accession>
<keyword evidence="1" id="KW-0812">Transmembrane</keyword>
<proteinExistence type="predicted"/>
<dbReference type="EMBL" id="MU865914">
    <property type="protein sequence ID" value="KAK4455399.1"/>
    <property type="molecule type" value="Genomic_DNA"/>
</dbReference>
<feature type="transmembrane region" description="Helical" evidence="1">
    <location>
        <begin position="150"/>
        <end position="167"/>
    </location>
</feature>
<protein>
    <submittedName>
        <fullName evidence="2">Uncharacterized protein</fullName>
    </submittedName>
</protein>
<evidence type="ECO:0000313" key="3">
    <source>
        <dbReference type="Proteomes" id="UP001321760"/>
    </source>
</evidence>
<comment type="caution">
    <text evidence="2">The sequence shown here is derived from an EMBL/GenBank/DDBJ whole genome shotgun (WGS) entry which is preliminary data.</text>
</comment>
<dbReference type="Proteomes" id="UP001321760">
    <property type="component" value="Unassembled WGS sequence"/>
</dbReference>
<sequence>MESSNTPSPTAPPIVANPNPQICEKQWSRPYPHCHPPTKETRKRVAEPCTMSPGSRGWFCQGDGYLGLCLIVMAILSSAATASSWEAMKEIDSRDYHQPESIVPEVPSCIFELFRNVLSSPTALLIAIAITSASLTTYRYLHRSEKQQGPILMAFLLSGVIIGKLSGLDGIGILLQVSPSFVIFGFMASTCFAIRKRQAYVNDVLGGNGKP</sequence>
<keyword evidence="3" id="KW-1185">Reference proteome</keyword>
<name>A0AAV9H536_9PEZI</name>
<reference evidence="2" key="2">
    <citation type="submission" date="2023-05" db="EMBL/GenBank/DDBJ databases">
        <authorList>
            <consortium name="Lawrence Berkeley National Laboratory"/>
            <person name="Steindorff A."/>
            <person name="Hensen N."/>
            <person name="Bonometti L."/>
            <person name="Westerberg I."/>
            <person name="Brannstrom I.O."/>
            <person name="Guillou S."/>
            <person name="Cros-Aarteil S."/>
            <person name="Calhoun S."/>
            <person name="Haridas S."/>
            <person name="Kuo A."/>
            <person name="Mondo S."/>
            <person name="Pangilinan J."/>
            <person name="Riley R."/>
            <person name="Labutti K."/>
            <person name="Andreopoulos B."/>
            <person name="Lipzen A."/>
            <person name="Chen C."/>
            <person name="Yanf M."/>
            <person name="Daum C."/>
            <person name="Ng V."/>
            <person name="Clum A."/>
            <person name="Ohm R."/>
            <person name="Martin F."/>
            <person name="Silar P."/>
            <person name="Natvig D."/>
            <person name="Lalanne C."/>
            <person name="Gautier V."/>
            <person name="Ament-Velasquez S.L."/>
            <person name="Kruys A."/>
            <person name="Hutchinson M.I."/>
            <person name="Powell A.J."/>
            <person name="Barry K."/>
            <person name="Miller A.N."/>
            <person name="Grigoriev I.V."/>
            <person name="Debuchy R."/>
            <person name="Gladieux P."/>
            <person name="Thoren M.H."/>
            <person name="Johannesson H."/>
        </authorList>
    </citation>
    <scope>NUCLEOTIDE SEQUENCE</scope>
    <source>
        <strain evidence="2">PSN243</strain>
    </source>
</reference>